<name>A0A0D0KK48_9PSED</name>
<keyword evidence="1" id="KW-0547">Nucleotide-binding</keyword>
<dbReference type="Gene3D" id="3.10.20.30">
    <property type="match status" value="1"/>
</dbReference>
<evidence type="ECO:0000256" key="1">
    <source>
        <dbReference type="ARBA" id="ARBA00022741"/>
    </source>
</evidence>
<organism evidence="4 5">
    <name type="scientific">Pseudomonas fulva</name>
    <dbReference type="NCBI Taxonomy" id="47880"/>
    <lineage>
        <taxon>Bacteria</taxon>
        <taxon>Pseudomonadati</taxon>
        <taxon>Pseudomonadota</taxon>
        <taxon>Gammaproteobacteria</taxon>
        <taxon>Pseudomonadales</taxon>
        <taxon>Pseudomonadaceae</taxon>
        <taxon>Pseudomonas</taxon>
    </lineage>
</organism>
<dbReference type="GO" id="GO:1990133">
    <property type="term" value="C:molybdopterin adenylyltransferase complex"/>
    <property type="evidence" value="ECO:0007669"/>
    <property type="project" value="TreeGrafter"/>
</dbReference>
<dbReference type="InterPro" id="IPR016155">
    <property type="entry name" value="Mopterin_synth/thiamin_S_b"/>
</dbReference>
<dbReference type="GO" id="GO:0000166">
    <property type="term" value="F:nucleotide binding"/>
    <property type="evidence" value="ECO:0007669"/>
    <property type="project" value="UniProtKB-KW"/>
</dbReference>
<dbReference type="SUPFAM" id="SSF54285">
    <property type="entry name" value="MoaD/ThiS"/>
    <property type="match status" value="1"/>
</dbReference>
<dbReference type="CDD" id="cd00754">
    <property type="entry name" value="Ubl_MoaD"/>
    <property type="match status" value="1"/>
</dbReference>
<dbReference type="GO" id="GO:0006777">
    <property type="term" value="P:Mo-molybdopterin cofactor biosynthetic process"/>
    <property type="evidence" value="ECO:0007669"/>
    <property type="project" value="InterPro"/>
</dbReference>
<dbReference type="InterPro" id="IPR012675">
    <property type="entry name" value="Beta-grasp_dom_sf"/>
</dbReference>
<protein>
    <recommendedName>
        <fullName evidence="3">Molybdopterin synthase sulfur carrier subunit</fullName>
    </recommendedName>
</protein>
<dbReference type="InterPro" id="IPR044672">
    <property type="entry name" value="MOCS2A"/>
</dbReference>
<comment type="caution">
    <text evidence="4">The sequence shown here is derived from an EMBL/GenBank/DDBJ whole genome shotgun (WGS) entry which is preliminary data.</text>
</comment>
<reference evidence="4 5" key="1">
    <citation type="submission" date="2014-12" db="EMBL/GenBank/DDBJ databases">
        <title>16Stimator: statistical estimation of ribosomal gene copy numbers from draft genome assemblies.</title>
        <authorList>
            <person name="Perisin M.A."/>
            <person name="Vetter M."/>
            <person name="Gilbert J.A."/>
            <person name="Bergelson J."/>
        </authorList>
    </citation>
    <scope>NUCLEOTIDE SEQUENCE [LARGE SCALE GENOMIC DNA]</scope>
    <source>
        <strain evidence="4 5">MEJ086</strain>
    </source>
</reference>
<dbReference type="RefSeq" id="WP_042555413.1">
    <property type="nucleotide sequence ID" value="NZ_JXQW01000060.1"/>
</dbReference>
<dbReference type="PANTHER" id="PTHR33359:SF1">
    <property type="entry name" value="MOLYBDOPTERIN SYNTHASE SULFUR CARRIER SUBUNIT"/>
    <property type="match status" value="1"/>
</dbReference>
<gene>
    <name evidence="4" type="ORF">RU08_18970</name>
</gene>
<accession>A0A0D0KK48</accession>
<dbReference type="PANTHER" id="PTHR33359">
    <property type="entry name" value="MOLYBDOPTERIN SYNTHASE SULFUR CARRIER SUBUNIT"/>
    <property type="match status" value="1"/>
</dbReference>
<dbReference type="OrthoDB" id="9801945at2"/>
<dbReference type="EMBL" id="JXQW01000060">
    <property type="protein sequence ID" value="KIP97335.1"/>
    <property type="molecule type" value="Genomic_DNA"/>
</dbReference>
<dbReference type="Pfam" id="PF02597">
    <property type="entry name" value="ThiS"/>
    <property type="match status" value="1"/>
</dbReference>
<evidence type="ECO:0000256" key="3">
    <source>
        <dbReference type="ARBA" id="ARBA00024247"/>
    </source>
</evidence>
<proteinExistence type="inferred from homology"/>
<evidence type="ECO:0000313" key="4">
    <source>
        <dbReference type="EMBL" id="KIP97335.1"/>
    </source>
</evidence>
<comment type="similarity">
    <text evidence="2">Belongs to the MoaD family.</text>
</comment>
<dbReference type="InterPro" id="IPR003749">
    <property type="entry name" value="ThiS/MoaD-like"/>
</dbReference>
<evidence type="ECO:0000256" key="2">
    <source>
        <dbReference type="ARBA" id="ARBA00024200"/>
    </source>
</evidence>
<sequence length="80" mass="8858">MISVQYFARYREILGLDTEQLQPGFATLDELRQHLLARGGVWEVLAERGLMCARNEELCALSEPLTDGDAVAFFPTVTGG</sequence>
<evidence type="ECO:0000313" key="5">
    <source>
        <dbReference type="Proteomes" id="UP000032068"/>
    </source>
</evidence>
<dbReference type="AlphaFoldDB" id="A0A0D0KK48"/>
<dbReference type="Proteomes" id="UP000032068">
    <property type="component" value="Unassembled WGS sequence"/>
</dbReference>